<name>A0ABT4BC16_9ACTN</name>
<feature type="region of interest" description="Disordered" evidence="1">
    <location>
        <begin position="158"/>
        <end position="207"/>
    </location>
</feature>
<sequence>MVELATMHDEEMGAPLDRHSGAVITYAGAQGRLRRSEEDASQERVDQAHQELVEAYDAVEELWHKMLRVRNRVRLVNREAPFWGRVERVTWDFSKVLGDLSPHSSPYRQLLDFDGQHAATSRLAELHDDVGEVIQGSVTRCAPADVPVAPLVDLGQVARTPPDRHTEPAGPVRHGGRPGEDAGGVGDATGRGRRAAGASGAGKANGN</sequence>
<keyword evidence="3" id="KW-1185">Reference proteome</keyword>
<accession>A0ABT4BC16</accession>
<organism evidence="2 3">
    <name type="scientific">Paractinoplanes pyxinae</name>
    <dbReference type="NCBI Taxonomy" id="2997416"/>
    <lineage>
        <taxon>Bacteria</taxon>
        <taxon>Bacillati</taxon>
        <taxon>Actinomycetota</taxon>
        <taxon>Actinomycetes</taxon>
        <taxon>Micromonosporales</taxon>
        <taxon>Micromonosporaceae</taxon>
        <taxon>Paractinoplanes</taxon>
    </lineage>
</organism>
<comment type="caution">
    <text evidence="2">The sequence shown here is derived from an EMBL/GenBank/DDBJ whole genome shotgun (WGS) entry which is preliminary data.</text>
</comment>
<evidence type="ECO:0000313" key="3">
    <source>
        <dbReference type="Proteomes" id="UP001151002"/>
    </source>
</evidence>
<protein>
    <submittedName>
        <fullName evidence="2">Uncharacterized protein</fullName>
    </submittedName>
</protein>
<gene>
    <name evidence="2" type="ORF">OWR29_39250</name>
</gene>
<proteinExistence type="predicted"/>
<dbReference type="EMBL" id="JAPNTZ010000018">
    <property type="protein sequence ID" value="MCY1144069.1"/>
    <property type="molecule type" value="Genomic_DNA"/>
</dbReference>
<evidence type="ECO:0000256" key="1">
    <source>
        <dbReference type="SAM" id="MobiDB-lite"/>
    </source>
</evidence>
<evidence type="ECO:0000313" key="2">
    <source>
        <dbReference type="EMBL" id="MCY1144069.1"/>
    </source>
</evidence>
<dbReference type="Proteomes" id="UP001151002">
    <property type="component" value="Unassembled WGS sequence"/>
</dbReference>
<dbReference type="RefSeq" id="WP_267568626.1">
    <property type="nucleotide sequence ID" value="NZ_JAPNTZ010000018.1"/>
</dbReference>
<reference evidence="2" key="1">
    <citation type="submission" date="2022-11" db="EMBL/GenBank/DDBJ databases">
        <authorList>
            <person name="Somphong A."/>
            <person name="Phongsopitanun W."/>
        </authorList>
    </citation>
    <scope>NUCLEOTIDE SEQUENCE</scope>
    <source>
        <strain evidence="2">Pm04-4</strain>
    </source>
</reference>